<comment type="caution">
    <text evidence="1">The sequence shown here is derived from an EMBL/GenBank/DDBJ whole genome shotgun (WGS) entry which is preliminary data.</text>
</comment>
<sequence length="98" mass="11049">MFIMDITKVVYTEIIKGVAKSVYETGGILGESKGIVSYVELDTGIERHGMKKCYYSPNTQKLNKCISVWGEYDINFCEIFHSHLGEIVGYCQKAICVI</sequence>
<dbReference type="RefSeq" id="WP_257464530.1">
    <property type="nucleotide sequence ID" value="NZ_JANJZT010000010.1"/>
</dbReference>
<accession>A0ABV2M4R1</accession>
<reference evidence="1 2" key="1">
    <citation type="submission" date="2024-06" db="EMBL/GenBank/DDBJ databases">
        <title>Genomic Encyclopedia of Type Strains, Phase IV (KMG-IV): sequencing the most valuable type-strain genomes for metagenomic binning, comparative biology and taxonomic classification.</title>
        <authorList>
            <person name="Goeker M."/>
        </authorList>
    </citation>
    <scope>NUCLEOTIDE SEQUENCE [LARGE SCALE GENOMIC DNA]</scope>
    <source>
        <strain evidence="1 2">DSM 29492</strain>
    </source>
</reference>
<protein>
    <submittedName>
        <fullName evidence="1">Uncharacterized protein</fullName>
    </submittedName>
</protein>
<gene>
    <name evidence="1" type="ORF">ABID24_001667</name>
</gene>
<dbReference type="Proteomes" id="UP001549106">
    <property type="component" value="Unassembled WGS sequence"/>
</dbReference>
<name>A0ABV2M4R1_9FIRM</name>
<dbReference type="EMBL" id="JBEPMJ010000010">
    <property type="protein sequence ID" value="MET3750418.1"/>
    <property type="molecule type" value="Genomic_DNA"/>
</dbReference>
<proteinExistence type="predicted"/>
<keyword evidence="2" id="KW-1185">Reference proteome</keyword>
<evidence type="ECO:0000313" key="2">
    <source>
        <dbReference type="Proteomes" id="UP001549106"/>
    </source>
</evidence>
<evidence type="ECO:0000313" key="1">
    <source>
        <dbReference type="EMBL" id="MET3750418.1"/>
    </source>
</evidence>
<organism evidence="1 2">
    <name type="scientific">Blautia caecimuris</name>
    <dbReference type="NCBI Taxonomy" id="1796615"/>
    <lineage>
        <taxon>Bacteria</taxon>
        <taxon>Bacillati</taxon>
        <taxon>Bacillota</taxon>
        <taxon>Clostridia</taxon>
        <taxon>Lachnospirales</taxon>
        <taxon>Lachnospiraceae</taxon>
        <taxon>Blautia</taxon>
    </lineage>
</organism>